<dbReference type="InterPro" id="IPR011990">
    <property type="entry name" value="TPR-like_helical_dom_sf"/>
</dbReference>
<dbReference type="AlphaFoldDB" id="A0A9X2Q8P4"/>
<feature type="compositionally biased region" description="Acidic residues" evidence="1">
    <location>
        <begin position="123"/>
        <end position="132"/>
    </location>
</feature>
<dbReference type="Proteomes" id="UP001155057">
    <property type="component" value="Unassembled WGS sequence"/>
</dbReference>
<dbReference type="Pfam" id="PF14559">
    <property type="entry name" value="TPR_19"/>
    <property type="match status" value="1"/>
</dbReference>
<evidence type="ECO:0000313" key="3">
    <source>
        <dbReference type="Proteomes" id="UP001155057"/>
    </source>
</evidence>
<feature type="compositionally biased region" description="Low complexity" evidence="1">
    <location>
        <begin position="156"/>
        <end position="169"/>
    </location>
</feature>
<dbReference type="InterPro" id="IPR019734">
    <property type="entry name" value="TPR_rpt"/>
</dbReference>
<feature type="compositionally biased region" description="Acidic residues" evidence="1">
    <location>
        <begin position="177"/>
        <end position="190"/>
    </location>
</feature>
<comment type="caution">
    <text evidence="2">The sequence shown here is derived from an EMBL/GenBank/DDBJ whole genome shotgun (WGS) entry which is preliminary data.</text>
</comment>
<name>A0A9X2Q8P4_9BACT</name>
<organism evidence="2 3">
    <name type="scientific">Salinibacter ruber</name>
    <dbReference type="NCBI Taxonomy" id="146919"/>
    <lineage>
        <taxon>Bacteria</taxon>
        <taxon>Pseudomonadati</taxon>
        <taxon>Rhodothermota</taxon>
        <taxon>Rhodothermia</taxon>
        <taxon>Rhodothermales</taxon>
        <taxon>Salinibacteraceae</taxon>
        <taxon>Salinibacter</taxon>
    </lineage>
</organism>
<gene>
    <name evidence="2" type="ORF">GGP61_000449</name>
</gene>
<reference evidence="2" key="1">
    <citation type="submission" date="2022-08" db="EMBL/GenBank/DDBJ databases">
        <title>Genomic Encyclopedia of Type Strains, Phase V (KMG-V): Genome sequencing to study the core and pangenomes of soil and plant-associated prokaryotes.</title>
        <authorList>
            <person name="Whitman W."/>
        </authorList>
    </citation>
    <scope>NUCLEOTIDE SEQUENCE</scope>
    <source>
        <strain evidence="2">SP3049</strain>
    </source>
</reference>
<evidence type="ECO:0000313" key="2">
    <source>
        <dbReference type="EMBL" id="MCS3708862.1"/>
    </source>
</evidence>
<proteinExistence type="predicted"/>
<sequence length="285" mass="30908">MSVPYLQEPLALLEQEDYDAAIATLHDTVRALPAHLGAHVLLAHAYESQERWAEALQSWAEARFLMPNSPIAEAGTQRVLRRLEDHDGASFTFAFPPSLKTSSPSDADPDAAPDAAASPPAEGTEDPPDDADSGLAQLRRQAEREARQGGARPGLSDAPPSSDRPSSPDEAPPTPEEQVEQLEDEGDTDDLDHLINELQSARIEPEADADTPPPDVDDEAGMAADDDTEDIVSETLARIHEGQDDYQEAARIYAALAEQEPDRADEFQEKADEMRRKADEAGEDA</sequence>
<feature type="compositionally biased region" description="Low complexity" evidence="1">
    <location>
        <begin position="102"/>
        <end position="121"/>
    </location>
</feature>
<protein>
    <submittedName>
        <fullName evidence="2">Tetratricopeptide (TPR) repeat protein</fullName>
    </submittedName>
</protein>
<dbReference type="Gene3D" id="1.25.40.10">
    <property type="entry name" value="Tetratricopeptide repeat domain"/>
    <property type="match status" value="1"/>
</dbReference>
<dbReference type="SUPFAM" id="SSF48452">
    <property type="entry name" value="TPR-like"/>
    <property type="match status" value="1"/>
</dbReference>
<dbReference type="Pfam" id="PF13176">
    <property type="entry name" value="TPR_7"/>
    <property type="match status" value="1"/>
</dbReference>
<feature type="region of interest" description="Disordered" evidence="1">
    <location>
        <begin position="258"/>
        <end position="285"/>
    </location>
</feature>
<feature type="compositionally biased region" description="Basic and acidic residues" evidence="1">
    <location>
        <begin position="260"/>
        <end position="285"/>
    </location>
</feature>
<dbReference type="RefSeq" id="WP_259123336.1">
    <property type="nucleotide sequence ID" value="NZ_JANUAE010000001.1"/>
</dbReference>
<evidence type="ECO:0000256" key="1">
    <source>
        <dbReference type="SAM" id="MobiDB-lite"/>
    </source>
</evidence>
<feature type="region of interest" description="Disordered" evidence="1">
    <location>
        <begin position="94"/>
        <end position="228"/>
    </location>
</feature>
<accession>A0A9X2Q8P4</accession>
<dbReference type="EMBL" id="JANUAE010000001">
    <property type="protein sequence ID" value="MCS3708862.1"/>
    <property type="molecule type" value="Genomic_DNA"/>
</dbReference>
<feature type="compositionally biased region" description="Acidic residues" evidence="1">
    <location>
        <begin position="215"/>
        <end position="228"/>
    </location>
</feature>